<name>A0A519BE79_ACIG2</name>
<accession>A0A519BE79</accession>
<protein>
    <submittedName>
        <fullName evidence="1">Uncharacterized protein</fullName>
    </submittedName>
</protein>
<dbReference type="AlphaFoldDB" id="A0A519BE79"/>
<proteinExistence type="predicted"/>
<evidence type="ECO:0000313" key="2">
    <source>
        <dbReference type="Proteomes" id="UP000316562"/>
    </source>
</evidence>
<dbReference type="Proteomes" id="UP000316562">
    <property type="component" value="Unassembled WGS sequence"/>
</dbReference>
<dbReference type="EMBL" id="SGBC01000005">
    <property type="protein sequence ID" value="RZD15576.1"/>
    <property type="molecule type" value="Genomic_DNA"/>
</dbReference>
<comment type="caution">
    <text evidence="1">The sequence shown here is derived from an EMBL/GenBank/DDBJ whole genome shotgun (WGS) entry which is preliminary data.</text>
</comment>
<reference evidence="1 2" key="1">
    <citation type="journal article" date="2019" name="ISME J.">
        <title>Insights into ecological role of a new deltaproteobacterial order Candidatus Acidulodesulfobacterales by metagenomics and metatranscriptomics.</title>
        <authorList>
            <person name="Tan S."/>
            <person name="Liu J."/>
            <person name="Fang Y."/>
            <person name="Hedlund B.P."/>
            <person name="Lian Z.H."/>
            <person name="Huang L.Y."/>
            <person name="Li J.T."/>
            <person name="Huang L.N."/>
            <person name="Li W.J."/>
            <person name="Jiang H.C."/>
            <person name="Dong H.L."/>
            <person name="Shu W.S."/>
        </authorList>
    </citation>
    <scope>NUCLEOTIDE SEQUENCE [LARGE SCALE GENOMIC DNA]</scope>
    <source>
        <strain evidence="1">AP2</strain>
    </source>
</reference>
<evidence type="ECO:0000313" key="1">
    <source>
        <dbReference type="EMBL" id="RZD15576.1"/>
    </source>
</evidence>
<gene>
    <name evidence="1" type="ORF">EVJ46_09980</name>
</gene>
<organism evidence="1 2">
    <name type="scientific">Acididesulfobacter guangdongensis</name>
    <dbReference type="NCBI Taxonomy" id="2597225"/>
    <lineage>
        <taxon>Bacteria</taxon>
        <taxon>Deltaproteobacteria</taxon>
        <taxon>Candidatus Acidulodesulfobacterales</taxon>
        <taxon>Candidatus Acididesulfobacter</taxon>
    </lineage>
</organism>
<sequence>MPLGLGSYSGNAFYSETLSKFKQNKKVGLIRKILGEFEPRPSGLYLPNNKVAKRFDGMHLRRITWKIIRGLYFYHFKEFIPERIKKDIRIVSPGEEPPPDFLEILNEPTHGQYPGVFDYRFIAFPELHNSHYWAMLLWDRIILITVFQYPACECDICVAPLVSV</sequence>